<proteinExistence type="predicted"/>
<protein>
    <recommendedName>
        <fullName evidence="1">DUF58 domain-containing protein</fullName>
    </recommendedName>
</protein>
<dbReference type="EMBL" id="CP001823">
    <property type="protein sequence ID" value="ACZ39023.1"/>
    <property type="molecule type" value="Genomic_DNA"/>
</dbReference>
<dbReference type="RefSeq" id="WP_012872070.1">
    <property type="nucleotide sequence ID" value="NC_013523.1"/>
</dbReference>
<evidence type="ECO:0000313" key="3">
    <source>
        <dbReference type="Proteomes" id="UP000002027"/>
    </source>
</evidence>
<dbReference type="InterPro" id="IPR002881">
    <property type="entry name" value="DUF58"/>
</dbReference>
<dbReference type="FunCoup" id="D1C456">
    <property type="interactions" value="109"/>
</dbReference>
<dbReference type="KEGG" id="sti:Sthe_1589"/>
<dbReference type="Pfam" id="PF01882">
    <property type="entry name" value="DUF58"/>
    <property type="match status" value="1"/>
</dbReference>
<name>D1C456_SPHTD</name>
<gene>
    <name evidence="2" type="ordered locus">Sthe_1589</name>
</gene>
<dbReference type="AlphaFoldDB" id="D1C456"/>
<dbReference type="Proteomes" id="UP000002027">
    <property type="component" value="Chromosome 1"/>
</dbReference>
<dbReference type="PANTHER" id="PTHR34351">
    <property type="entry name" value="SLR1927 PROTEIN-RELATED"/>
    <property type="match status" value="1"/>
</dbReference>
<accession>D1C456</accession>
<dbReference type="eggNOG" id="COG1721">
    <property type="taxonomic scope" value="Bacteria"/>
</dbReference>
<reference evidence="2 3" key="2">
    <citation type="journal article" date="2010" name="Stand. Genomic Sci.">
        <title>Complete genome sequence of Desulfohalobium retbaense type strain (HR(100)).</title>
        <authorList>
            <person name="Spring S."/>
            <person name="Nolan M."/>
            <person name="Lapidus A."/>
            <person name="Glavina Del Rio T."/>
            <person name="Copeland A."/>
            <person name="Tice H."/>
            <person name="Cheng J.F."/>
            <person name="Lucas S."/>
            <person name="Land M."/>
            <person name="Chen F."/>
            <person name="Bruce D."/>
            <person name="Goodwin L."/>
            <person name="Pitluck S."/>
            <person name="Ivanova N."/>
            <person name="Mavromatis K."/>
            <person name="Mikhailova N."/>
            <person name="Pati A."/>
            <person name="Chen A."/>
            <person name="Palaniappan K."/>
            <person name="Hauser L."/>
            <person name="Chang Y.J."/>
            <person name="Jeffries C.D."/>
            <person name="Munk C."/>
            <person name="Kiss H."/>
            <person name="Chain P."/>
            <person name="Han C."/>
            <person name="Brettin T."/>
            <person name="Detter J.C."/>
            <person name="Schuler E."/>
            <person name="Goker M."/>
            <person name="Rohde M."/>
            <person name="Bristow J."/>
            <person name="Eisen J.A."/>
            <person name="Markowitz V."/>
            <person name="Hugenholtz P."/>
            <person name="Kyrpides N.C."/>
            <person name="Klenk H.P."/>
        </authorList>
    </citation>
    <scope>NUCLEOTIDE SEQUENCE [LARGE SCALE GENOMIC DNA]</scope>
    <source>
        <strain evidence="3">ATCC 49802 / DSM 20745 / S 6022</strain>
    </source>
</reference>
<dbReference type="InParanoid" id="D1C456"/>
<dbReference type="HOGENOM" id="CLU_026152_3_0_0"/>
<dbReference type="OrthoDB" id="140416at2"/>
<dbReference type="STRING" id="479434.Sthe_1589"/>
<keyword evidence="3" id="KW-1185">Reference proteome</keyword>
<organism evidence="2 3">
    <name type="scientific">Sphaerobacter thermophilus (strain ATCC 49802 / DSM 20745 / KCCM 41009 / NCIMB 13125 / S 6022)</name>
    <dbReference type="NCBI Taxonomy" id="479434"/>
    <lineage>
        <taxon>Bacteria</taxon>
        <taxon>Pseudomonadati</taxon>
        <taxon>Thermomicrobiota</taxon>
        <taxon>Thermomicrobia</taxon>
        <taxon>Sphaerobacterales</taxon>
        <taxon>Sphaerobacterineae</taxon>
        <taxon>Sphaerobacteraceae</taxon>
        <taxon>Sphaerobacter</taxon>
    </lineage>
</organism>
<dbReference type="PANTHER" id="PTHR34351:SF2">
    <property type="entry name" value="DUF58 DOMAIN-CONTAINING PROTEIN"/>
    <property type="match status" value="1"/>
</dbReference>
<sequence length="428" mass="47182">MNALKLAVLIVVVLVLAELSRWDVLEKVFFVLAGLFVVAFIWSRLSLRGLVVTRETQADRAQVGQALVERLRIQNLSRLAKLWVELIDHSDVPGHRMSRVVHLRPRDSTRWRVETWCSRRGRFRVGPLTLQSGDPFGLFPVRRLVPYVHELLVYPATVDLSGFRLPVGELPGGNSLQRRTQFVTPNAAGVREYLPGDAFNRIAWAATARTGQLMVKEFELDPTADVWIVLDLEARHHVRAGHHLPPLDPRAAGRGGEELPLAFWLDSTEEYAVTTAASLARHFLDQNRNVGLITNNSQPTTIPTDRGGRQMVKILEFLAVVRADGTQPLAETLLAEGGNFDRNSTVIVVTPSTDEQWAQVLMNLSARGVGVVVVLIESSTFNGGESSLMVVSDLAAIGIPTYLLKYGDDIGRALATQAATMGAVRTTP</sequence>
<reference evidence="3" key="1">
    <citation type="submission" date="2009-11" db="EMBL/GenBank/DDBJ databases">
        <title>The complete chromosome 1 of Sphaerobacter thermophilus DSM 20745.</title>
        <authorList>
            <person name="Lucas S."/>
            <person name="Copeland A."/>
            <person name="Lapidus A."/>
            <person name="Glavina del Rio T."/>
            <person name="Dalin E."/>
            <person name="Tice H."/>
            <person name="Bruce D."/>
            <person name="Goodwin L."/>
            <person name="Pitluck S."/>
            <person name="Kyrpides N."/>
            <person name="Mavromatis K."/>
            <person name="Ivanova N."/>
            <person name="Mikhailova N."/>
            <person name="LaButti K.M."/>
            <person name="Clum A."/>
            <person name="Sun H.I."/>
            <person name="Brettin T."/>
            <person name="Detter J.C."/>
            <person name="Han C."/>
            <person name="Larimer F."/>
            <person name="Land M."/>
            <person name="Hauser L."/>
            <person name="Markowitz V."/>
            <person name="Cheng J.F."/>
            <person name="Hugenholtz P."/>
            <person name="Woyke T."/>
            <person name="Wu D."/>
            <person name="Steenblock K."/>
            <person name="Schneider S."/>
            <person name="Pukall R."/>
            <person name="Goeker M."/>
            <person name="Klenk H.P."/>
            <person name="Eisen J.A."/>
        </authorList>
    </citation>
    <scope>NUCLEOTIDE SEQUENCE [LARGE SCALE GENOMIC DNA]</scope>
    <source>
        <strain evidence="3">ATCC 49802 / DSM 20745 / S 6022</strain>
    </source>
</reference>
<feature type="domain" description="DUF58" evidence="1">
    <location>
        <begin position="190"/>
        <end position="240"/>
    </location>
</feature>
<evidence type="ECO:0000259" key="1">
    <source>
        <dbReference type="Pfam" id="PF01882"/>
    </source>
</evidence>
<evidence type="ECO:0000313" key="2">
    <source>
        <dbReference type="EMBL" id="ACZ39023.1"/>
    </source>
</evidence>